<dbReference type="PRINTS" id="PR00455">
    <property type="entry name" value="HTHTETR"/>
</dbReference>
<dbReference type="PANTHER" id="PTHR30055:SF238">
    <property type="entry name" value="MYCOFACTOCIN BIOSYNTHESIS TRANSCRIPTIONAL REGULATOR MFTR-RELATED"/>
    <property type="match status" value="1"/>
</dbReference>
<dbReference type="GO" id="GO:0003700">
    <property type="term" value="F:DNA-binding transcription factor activity"/>
    <property type="evidence" value="ECO:0007669"/>
    <property type="project" value="TreeGrafter"/>
</dbReference>
<feature type="DNA-binding region" description="H-T-H motif" evidence="4">
    <location>
        <begin position="33"/>
        <end position="52"/>
    </location>
</feature>
<dbReference type="Gene3D" id="1.10.357.10">
    <property type="entry name" value="Tetracycline Repressor, domain 2"/>
    <property type="match status" value="1"/>
</dbReference>
<dbReference type="Proteomes" id="UP000194360">
    <property type="component" value="Unassembled WGS sequence"/>
</dbReference>
<name>A0A1Y2N579_PSEAH</name>
<keyword evidence="3" id="KW-0804">Transcription</keyword>
<evidence type="ECO:0000256" key="3">
    <source>
        <dbReference type="ARBA" id="ARBA00023163"/>
    </source>
</evidence>
<dbReference type="PANTHER" id="PTHR30055">
    <property type="entry name" value="HTH-TYPE TRANSCRIPTIONAL REGULATOR RUTR"/>
    <property type="match status" value="1"/>
</dbReference>
<evidence type="ECO:0000256" key="2">
    <source>
        <dbReference type="ARBA" id="ARBA00023125"/>
    </source>
</evidence>
<evidence type="ECO:0000259" key="5">
    <source>
        <dbReference type="PROSITE" id="PS50977"/>
    </source>
</evidence>
<dbReference type="InterPro" id="IPR023772">
    <property type="entry name" value="DNA-bd_HTH_TetR-type_CS"/>
</dbReference>
<keyword evidence="2 4" id="KW-0238">DNA-binding</keyword>
<dbReference type="SUPFAM" id="SSF46689">
    <property type="entry name" value="Homeodomain-like"/>
    <property type="match status" value="1"/>
</dbReference>
<dbReference type="EMBL" id="MIGB01000005">
    <property type="protein sequence ID" value="OSY42319.1"/>
    <property type="molecule type" value="Genomic_DNA"/>
</dbReference>
<feature type="domain" description="HTH tetR-type" evidence="5">
    <location>
        <begin position="10"/>
        <end position="70"/>
    </location>
</feature>
<evidence type="ECO:0000256" key="1">
    <source>
        <dbReference type="ARBA" id="ARBA00023015"/>
    </source>
</evidence>
<evidence type="ECO:0000313" key="7">
    <source>
        <dbReference type="Proteomes" id="UP000194360"/>
    </source>
</evidence>
<evidence type="ECO:0000256" key="4">
    <source>
        <dbReference type="PROSITE-ProRule" id="PRU00335"/>
    </source>
</evidence>
<dbReference type="InterPro" id="IPR050109">
    <property type="entry name" value="HTH-type_TetR-like_transc_reg"/>
</dbReference>
<keyword evidence="1" id="KW-0805">Transcription regulation</keyword>
<organism evidence="6 7">
    <name type="scientific">Pseudonocardia autotrophica</name>
    <name type="common">Amycolata autotrophica</name>
    <name type="synonym">Nocardia autotrophica</name>
    <dbReference type="NCBI Taxonomy" id="2074"/>
    <lineage>
        <taxon>Bacteria</taxon>
        <taxon>Bacillati</taxon>
        <taxon>Actinomycetota</taxon>
        <taxon>Actinomycetes</taxon>
        <taxon>Pseudonocardiales</taxon>
        <taxon>Pseudonocardiaceae</taxon>
        <taxon>Pseudonocardia</taxon>
    </lineage>
</organism>
<dbReference type="InterPro" id="IPR001647">
    <property type="entry name" value="HTH_TetR"/>
</dbReference>
<sequence>MTGAPQPEPVDTTTHIARTALGLFLEHGYEQVTVDAIAAAAGVSRRTVFRHFESKDEIPFPDHAERRERARVFLAEPGRGADPVRDVIEATEYTLADFLSDPDLVLRRYRLTRVVPRLAEREILEHERYLVYSRRHLRLHLPSGSRTFEPMAIAALIDGMHRSALGDWLRSGGATDAMADLRSGTRWAQRALAAATDDAVSTSLLAVVPNTPTARRLLQDLVKLDAPERSRPAAGDSVAG</sequence>
<comment type="caution">
    <text evidence="6">The sequence shown here is derived from an EMBL/GenBank/DDBJ whole genome shotgun (WGS) entry which is preliminary data.</text>
</comment>
<gene>
    <name evidence="6" type="ORF">BG845_01239</name>
</gene>
<dbReference type="STRING" id="2074.BG845_01239"/>
<reference evidence="6 7" key="1">
    <citation type="submission" date="2016-09" db="EMBL/GenBank/DDBJ databases">
        <title>Pseudonocardia autotrophica DSM535, a candidate organism with high potential of specific P450 cytochromes.</title>
        <authorList>
            <person name="Grumaz C."/>
            <person name="Vainshtein Y."/>
            <person name="Kirstahler P."/>
            <person name="Sohn K."/>
        </authorList>
    </citation>
    <scope>NUCLEOTIDE SEQUENCE [LARGE SCALE GENOMIC DNA]</scope>
    <source>
        <strain evidence="6 7">DSM 535</strain>
    </source>
</reference>
<protein>
    <submittedName>
        <fullName evidence="6">Bacterial regulatory protein</fullName>
    </submittedName>
</protein>
<dbReference type="PROSITE" id="PS50977">
    <property type="entry name" value="HTH_TETR_2"/>
    <property type="match status" value="1"/>
</dbReference>
<keyword evidence="7" id="KW-1185">Reference proteome</keyword>
<proteinExistence type="predicted"/>
<dbReference type="InterPro" id="IPR009057">
    <property type="entry name" value="Homeodomain-like_sf"/>
</dbReference>
<dbReference type="OrthoDB" id="4746440at2"/>
<dbReference type="AlphaFoldDB" id="A0A1Y2N579"/>
<dbReference type="GO" id="GO:0000976">
    <property type="term" value="F:transcription cis-regulatory region binding"/>
    <property type="evidence" value="ECO:0007669"/>
    <property type="project" value="TreeGrafter"/>
</dbReference>
<accession>A0A1Y2N579</accession>
<dbReference type="PROSITE" id="PS01081">
    <property type="entry name" value="HTH_TETR_1"/>
    <property type="match status" value="1"/>
</dbReference>
<dbReference type="RefSeq" id="WP_085911556.1">
    <property type="nucleotide sequence ID" value="NZ_AP018920.1"/>
</dbReference>
<dbReference type="Pfam" id="PF00440">
    <property type="entry name" value="TetR_N"/>
    <property type="match status" value="1"/>
</dbReference>
<evidence type="ECO:0000313" key="6">
    <source>
        <dbReference type="EMBL" id="OSY42319.1"/>
    </source>
</evidence>